<reference evidence="2" key="1">
    <citation type="submission" date="2022-11" db="UniProtKB">
        <authorList>
            <consortium name="WormBaseParasite"/>
        </authorList>
    </citation>
    <scope>IDENTIFICATION</scope>
</reference>
<sequence length="80" mass="8922">MDDSYQLPAHSDVMGKGCITTLFKNRAVISCEFGDNYTVEILSKETFGNPTVDLKDKFDMGEEVVYKANRRVPPIAVCSD</sequence>
<keyword evidence="1" id="KW-1185">Reference proteome</keyword>
<dbReference type="WBParaSite" id="nRc.2.0.1.t28191-RA">
    <property type="protein sequence ID" value="nRc.2.0.1.t28191-RA"/>
    <property type="gene ID" value="nRc.2.0.1.g28191"/>
</dbReference>
<organism evidence="1 2">
    <name type="scientific">Romanomermis culicivorax</name>
    <name type="common">Nematode worm</name>
    <dbReference type="NCBI Taxonomy" id="13658"/>
    <lineage>
        <taxon>Eukaryota</taxon>
        <taxon>Metazoa</taxon>
        <taxon>Ecdysozoa</taxon>
        <taxon>Nematoda</taxon>
        <taxon>Enoplea</taxon>
        <taxon>Dorylaimia</taxon>
        <taxon>Mermithida</taxon>
        <taxon>Mermithoidea</taxon>
        <taxon>Mermithidae</taxon>
        <taxon>Romanomermis</taxon>
    </lineage>
</organism>
<protein>
    <submittedName>
        <fullName evidence="2">Uncharacterized protein</fullName>
    </submittedName>
</protein>
<accession>A0A915JQL0</accession>
<evidence type="ECO:0000313" key="2">
    <source>
        <dbReference type="WBParaSite" id="nRc.2.0.1.t28191-RA"/>
    </source>
</evidence>
<evidence type="ECO:0000313" key="1">
    <source>
        <dbReference type="Proteomes" id="UP000887565"/>
    </source>
</evidence>
<name>A0A915JQL0_ROMCU</name>
<dbReference type="AlphaFoldDB" id="A0A915JQL0"/>
<proteinExistence type="predicted"/>
<dbReference type="Proteomes" id="UP000887565">
    <property type="component" value="Unplaced"/>
</dbReference>